<protein>
    <submittedName>
        <fullName evidence="11">PTS sorbose-specific transporter subunit IIC</fullName>
    </submittedName>
</protein>
<accession>A0A0R1LA29</accession>
<evidence type="ECO:0000313" key="12">
    <source>
        <dbReference type="Proteomes" id="UP000051581"/>
    </source>
</evidence>
<evidence type="ECO:0000256" key="9">
    <source>
        <dbReference type="SAM" id="MobiDB-lite"/>
    </source>
</evidence>
<evidence type="ECO:0000256" key="8">
    <source>
        <dbReference type="ARBA" id="ARBA00023136"/>
    </source>
</evidence>
<sequence>MNVVSIILIILVAFVVGMDGILDEWQVYQPIISCTLVGAAVGNLSAGIILGATLQMITIGWINIGASVAPDIALPSVISALLVCGPAALSIKHGIALAIPIAVIGQLLNVWIRKSIVRLVHDADKAAQAGEISRMGRIHLLSLGIQGLRVLIPTILVMMVPPQLIHQWMQQVPTIITNGIAVSIGMVAAVGFANLINMMVSKTLWIWFIVGFLIAIFTKIDIFILAVFGIVIAFSFVWIQNKHHGSSDSSSNGNDDLDDFDKELDDL</sequence>
<dbReference type="OrthoDB" id="7058816at2"/>
<evidence type="ECO:0000256" key="2">
    <source>
        <dbReference type="ARBA" id="ARBA00022448"/>
    </source>
</evidence>
<dbReference type="Proteomes" id="UP000051581">
    <property type="component" value="Unassembled WGS sequence"/>
</dbReference>
<dbReference type="Pfam" id="PF03609">
    <property type="entry name" value="EII-Sor"/>
    <property type="match status" value="1"/>
</dbReference>
<gene>
    <name evidence="11" type="ORF">FD17_GL000341</name>
</gene>
<dbReference type="EMBL" id="AZEA01000001">
    <property type="protein sequence ID" value="KRK90100.1"/>
    <property type="molecule type" value="Genomic_DNA"/>
</dbReference>
<proteinExistence type="predicted"/>
<evidence type="ECO:0000256" key="7">
    <source>
        <dbReference type="ARBA" id="ARBA00022989"/>
    </source>
</evidence>
<evidence type="ECO:0000256" key="6">
    <source>
        <dbReference type="ARBA" id="ARBA00022692"/>
    </source>
</evidence>
<feature type="compositionally biased region" description="Acidic residues" evidence="9">
    <location>
        <begin position="255"/>
        <end position="267"/>
    </location>
</feature>
<dbReference type="GO" id="GO:0009401">
    <property type="term" value="P:phosphoenolpyruvate-dependent sugar phosphotransferase system"/>
    <property type="evidence" value="ECO:0007669"/>
    <property type="project" value="UniProtKB-KW"/>
</dbReference>
<feature type="transmembrane region" description="Helical" evidence="10">
    <location>
        <begin position="95"/>
        <end position="112"/>
    </location>
</feature>
<name>A0A0R1LA29_9LACO</name>
<dbReference type="PROSITE" id="PS51106">
    <property type="entry name" value="PTS_EIIC_TYPE_4"/>
    <property type="match status" value="1"/>
</dbReference>
<evidence type="ECO:0000256" key="5">
    <source>
        <dbReference type="ARBA" id="ARBA00022683"/>
    </source>
</evidence>
<dbReference type="RefSeq" id="WP_057823098.1">
    <property type="nucleotide sequence ID" value="NZ_AZEA01000001.1"/>
</dbReference>
<feature type="transmembrane region" description="Helical" evidence="10">
    <location>
        <begin position="205"/>
        <end position="238"/>
    </location>
</feature>
<organism evidence="11 12">
    <name type="scientific">Lentilactobacillus sunkii DSM 19904</name>
    <dbReference type="NCBI Taxonomy" id="1423808"/>
    <lineage>
        <taxon>Bacteria</taxon>
        <taxon>Bacillati</taxon>
        <taxon>Bacillota</taxon>
        <taxon>Bacilli</taxon>
        <taxon>Lactobacillales</taxon>
        <taxon>Lactobacillaceae</taxon>
        <taxon>Lentilactobacillus</taxon>
    </lineage>
</organism>
<evidence type="ECO:0000313" key="11">
    <source>
        <dbReference type="EMBL" id="KRK90100.1"/>
    </source>
</evidence>
<reference evidence="11 12" key="1">
    <citation type="journal article" date="2015" name="Genome Announc.">
        <title>Expanding the biotechnology potential of lactobacilli through comparative genomics of 213 strains and associated genera.</title>
        <authorList>
            <person name="Sun Z."/>
            <person name="Harris H.M."/>
            <person name="McCann A."/>
            <person name="Guo C."/>
            <person name="Argimon S."/>
            <person name="Zhang W."/>
            <person name="Yang X."/>
            <person name="Jeffery I.B."/>
            <person name="Cooney J.C."/>
            <person name="Kagawa T.F."/>
            <person name="Liu W."/>
            <person name="Song Y."/>
            <person name="Salvetti E."/>
            <person name="Wrobel A."/>
            <person name="Rasinkangas P."/>
            <person name="Parkhill J."/>
            <person name="Rea M.C."/>
            <person name="O'Sullivan O."/>
            <person name="Ritari J."/>
            <person name="Douillard F.P."/>
            <person name="Paul Ross R."/>
            <person name="Yang R."/>
            <person name="Briner A.E."/>
            <person name="Felis G.E."/>
            <person name="de Vos W.M."/>
            <person name="Barrangou R."/>
            <person name="Klaenhammer T.R."/>
            <person name="Caufield P.W."/>
            <person name="Cui Y."/>
            <person name="Zhang H."/>
            <person name="O'Toole P.W."/>
        </authorList>
    </citation>
    <scope>NUCLEOTIDE SEQUENCE [LARGE SCALE GENOMIC DNA]</scope>
    <source>
        <strain evidence="11 12">DSM 19904</strain>
    </source>
</reference>
<keyword evidence="4" id="KW-0762">Sugar transport</keyword>
<keyword evidence="12" id="KW-1185">Reference proteome</keyword>
<dbReference type="PANTHER" id="PTHR32502">
    <property type="entry name" value="N-ACETYLGALACTOSAMINE PERMEASE II COMPONENT-RELATED"/>
    <property type="match status" value="1"/>
</dbReference>
<evidence type="ECO:0000256" key="10">
    <source>
        <dbReference type="SAM" id="Phobius"/>
    </source>
</evidence>
<keyword evidence="2" id="KW-0813">Transport</keyword>
<comment type="subcellular location">
    <subcellularLocation>
        <location evidence="1">Cell membrane</location>
        <topology evidence="1">Multi-pass membrane protein</topology>
    </subcellularLocation>
</comment>
<dbReference type="PANTHER" id="PTHR32502:SF25">
    <property type="entry name" value="PHOSPHOTRANSFERASE SYSTEM, MANNOSE-SPECIFIC EIIC"/>
    <property type="match status" value="1"/>
</dbReference>
<keyword evidence="5" id="KW-0598">Phosphotransferase system</keyword>
<dbReference type="InterPro" id="IPR050303">
    <property type="entry name" value="GatZ_KbaZ_carbometab"/>
</dbReference>
<comment type="caution">
    <text evidence="11">The sequence shown here is derived from an EMBL/GenBank/DDBJ whole genome shotgun (WGS) entry which is preliminary data.</text>
</comment>
<keyword evidence="8 10" id="KW-0472">Membrane</keyword>
<dbReference type="InterPro" id="IPR004700">
    <property type="entry name" value="PTS_IIC_man"/>
</dbReference>
<keyword evidence="3" id="KW-1003">Cell membrane</keyword>
<dbReference type="AlphaFoldDB" id="A0A0R1LA29"/>
<feature type="transmembrane region" description="Helical" evidence="10">
    <location>
        <begin position="140"/>
        <end position="160"/>
    </location>
</feature>
<dbReference type="GO" id="GO:0005886">
    <property type="term" value="C:plasma membrane"/>
    <property type="evidence" value="ECO:0007669"/>
    <property type="project" value="UniProtKB-SubCell"/>
</dbReference>
<evidence type="ECO:0000256" key="4">
    <source>
        <dbReference type="ARBA" id="ARBA00022597"/>
    </source>
</evidence>
<keyword evidence="7 10" id="KW-1133">Transmembrane helix</keyword>
<evidence type="ECO:0000256" key="3">
    <source>
        <dbReference type="ARBA" id="ARBA00022475"/>
    </source>
</evidence>
<keyword evidence="6 10" id="KW-0812">Transmembrane</keyword>
<feature type="transmembrane region" description="Helical" evidence="10">
    <location>
        <begin position="172"/>
        <end position="193"/>
    </location>
</feature>
<evidence type="ECO:0000256" key="1">
    <source>
        <dbReference type="ARBA" id="ARBA00004651"/>
    </source>
</evidence>
<feature type="transmembrane region" description="Helical" evidence="10">
    <location>
        <begin position="27"/>
        <end position="51"/>
    </location>
</feature>
<feature type="transmembrane region" description="Helical" evidence="10">
    <location>
        <begin position="72"/>
        <end position="89"/>
    </location>
</feature>
<dbReference type="PATRIC" id="fig|1423808.3.peg.341"/>
<feature type="region of interest" description="Disordered" evidence="9">
    <location>
        <begin position="244"/>
        <end position="267"/>
    </location>
</feature>